<dbReference type="AlphaFoldDB" id="A0A1I7XMB3"/>
<evidence type="ECO:0000313" key="2">
    <source>
        <dbReference type="WBParaSite" id="Hba_18452"/>
    </source>
</evidence>
<evidence type="ECO:0000313" key="1">
    <source>
        <dbReference type="Proteomes" id="UP000095283"/>
    </source>
</evidence>
<organism evidence="1 2">
    <name type="scientific">Heterorhabditis bacteriophora</name>
    <name type="common">Entomopathogenic nematode worm</name>
    <dbReference type="NCBI Taxonomy" id="37862"/>
    <lineage>
        <taxon>Eukaryota</taxon>
        <taxon>Metazoa</taxon>
        <taxon>Ecdysozoa</taxon>
        <taxon>Nematoda</taxon>
        <taxon>Chromadorea</taxon>
        <taxon>Rhabditida</taxon>
        <taxon>Rhabditina</taxon>
        <taxon>Rhabditomorpha</taxon>
        <taxon>Strongyloidea</taxon>
        <taxon>Heterorhabditidae</taxon>
        <taxon>Heterorhabditis</taxon>
    </lineage>
</organism>
<reference evidence="2" key="1">
    <citation type="submission" date="2016-11" db="UniProtKB">
        <authorList>
            <consortium name="WormBaseParasite"/>
        </authorList>
    </citation>
    <scope>IDENTIFICATION</scope>
</reference>
<dbReference type="WBParaSite" id="Hba_18452">
    <property type="protein sequence ID" value="Hba_18452"/>
    <property type="gene ID" value="Hba_18452"/>
</dbReference>
<name>A0A1I7XMB3_HETBA</name>
<accession>A0A1I7XMB3</accession>
<keyword evidence="1" id="KW-1185">Reference proteome</keyword>
<dbReference type="Proteomes" id="UP000095283">
    <property type="component" value="Unplaced"/>
</dbReference>
<sequence length="198" mass="21919">MLFSESSYGSHFPSLRIFPISCNRLETVALPTPSCSASSSWVYDGFSSTNDFKALVFNVSGVPERCRSLTSKSPALRSRKEYLQILDITAVRKQLSSRVRKAGNEDSLVGYCEILALAAHLDEENWKDFRGECIKELWQFVDSVCPKVPSTTTKGRAAAWKALGGFGFDAVQEKMGIPINDLVPRIITMGDIERSGEL</sequence>
<proteinExistence type="predicted"/>
<protein>
    <submittedName>
        <fullName evidence="2">Protein THYLAKOID ASSEMBLY 8, chloroplastic</fullName>
    </submittedName>
</protein>